<dbReference type="PROSITE" id="PS51257">
    <property type="entry name" value="PROKAR_LIPOPROTEIN"/>
    <property type="match status" value="1"/>
</dbReference>
<keyword evidence="5" id="KW-0961">Cell wall biogenesis/degradation</keyword>
<dbReference type="InterPro" id="IPR002477">
    <property type="entry name" value="Peptidoglycan-bd-like"/>
</dbReference>
<comment type="caution">
    <text evidence="8">The sequence shown here is derived from an EMBL/GenBank/DDBJ whole genome shotgun (WGS) entry which is preliminary data.</text>
</comment>
<feature type="signal peptide" evidence="6">
    <location>
        <begin position="1"/>
        <end position="19"/>
    </location>
</feature>
<organism evidence="8 9">
    <name type="scientific">Roseateles flavus</name>
    <dbReference type="NCBI Taxonomy" id="3149041"/>
    <lineage>
        <taxon>Bacteria</taxon>
        <taxon>Pseudomonadati</taxon>
        <taxon>Pseudomonadota</taxon>
        <taxon>Betaproteobacteria</taxon>
        <taxon>Burkholderiales</taxon>
        <taxon>Sphaerotilaceae</taxon>
        <taxon>Roseateles</taxon>
    </lineage>
</organism>
<feature type="chain" id="PRO_5045531630" description="N-acetylmuramoyl-L-alanine amidase" evidence="6">
    <location>
        <begin position="20"/>
        <end position="282"/>
    </location>
</feature>
<dbReference type="PANTHER" id="PTHR30417">
    <property type="entry name" value="N-ACETYLMURAMOYL-L-ALANINE AMIDASE AMID"/>
    <property type="match status" value="1"/>
</dbReference>
<evidence type="ECO:0000256" key="1">
    <source>
        <dbReference type="ARBA" id="ARBA00001561"/>
    </source>
</evidence>
<dbReference type="SUPFAM" id="SSF55846">
    <property type="entry name" value="N-acetylmuramoyl-L-alanine amidase-like"/>
    <property type="match status" value="1"/>
</dbReference>
<comment type="similarity">
    <text evidence="2">Belongs to the N-acetylmuramoyl-L-alanine amidase 2 family.</text>
</comment>
<evidence type="ECO:0000256" key="3">
    <source>
        <dbReference type="ARBA" id="ARBA00011901"/>
    </source>
</evidence>
<dbReference type="SUPFAM" id="SSF47090">
    <property type="entry name" value="PGBD-like"/>
    <property type="match status" value="1"/>
</dbReference>
<dbReference type="EC" id="3.5.1.28" evidence="3"/>
<dbReference type="EMBL" id="JBDPZC010000002">
    <property type="protein sequence ID" value="MEO3712330.1"/>
    <property type="molecule type" value="Genomic_DNA"/>
</dbReference>
<evidence type="ECO:0000259" key="7">
    <source>
        <dbReference type="SMART" id="SM00644"/>
    </source>
</evidence>
<protein>
    <recommendedName>
        <fullName evidence="3">N-acetylmuramoyl-L-alanine amidase</fullName>
        <ecNumber evidence="3">3.5.1.28</ecNumber>
    </recommendedName>
</protein>
<feature type="domain" description="N-acetylmuramoyl-L-alanine amidase" evidence="7">
    <location>
        <begin position="32"/>
        <end position="176"/>
    </location>
</feature>
<dbReference type="SMART" id="SM00644">
    <property type="entry name" value="Ami_2"/>
    <property type="match status" value="1"/>
</dbReference>
<dbReference type="Gene3D" id="3.40.80.10">
    <property type="entry name" value="Peptidoglycan recognition protein-like"/>
    <property type="match status" value="1"/>
</dbReference>
<dbReference type="PANTHER" id="PTHR30417:SF1">
    <property type="entry name" value="N-ACETYLMURAMOYL-L-ALANINE AMIDASE AMID"/>
    <property type="match status" value="1"/>
</dbReference>
<dbReference type="InterPro" id="IPR002502">
    <property type="entry name" value="Amidase_domain"/>
</dbReference>
<dbReference type="Proteomes" id="UP001462640">
    <property type="component" value="Unassembled WGS sequence"/>
</dbReference>
<keyword evidence="6" id="KW-0732">Signal</keyword>
<evidence type="ECO:0000313" key="8">
    <source>
        <dbReference type="EMBL" id="MEO3712330.1"/>
    </source>
</evidence>
<proteinExistence type="inferred from homology"/>
<dbReference type="RefSeq" id="WP_347607515.1">
    <property type="nucleotide sequence ID" value="NZ_JBDPZC010000002.1"/>
</dbReference>
<evidence type="ECO:0000256" key="2">
    <source>
        <dbReference type="ARBA" id="ARBA00007553"/>
    </source>
</evidence>
<evidence type="ECO:0000313" key="9">
    <source>
        <dbReference type="Proteomes" id="UP001462640"/>
    </source>
</evidence>
<keyword evidence="9" id="KW-1185">Reference proteome</keyword>
<dbReference type="Pfam" id="PF01471">
    <property type="entry name" value="PG_binding_1"/>
    <property type="match status" value="1"/>
</dbReference>
<gene>
    <name evidence="8" type="ORF">ABDJ40_06055</name>
</gene>
<evidence type="ECO:0000256" key="5">
    <source>
        <dbReference type="ARBA" id="ARBA00023316"/>
    </source>
</evidence>
<dbReference type="GO" id="GO:0008745">
    <property type="term" value="F:N-acetylmuramoyl-L-alanine amidase activity"/>
    <property type="evidence" value="ECO:0007669"/>
    <property type="project" value="UniProtKB-EC"/>
</dbReference>
<dbReference type="InterPro" id="IPR051206">
    <property type="entry name" value="NAMLAA_amidase_2"/>
</dbReference>
<dbReference type="CDD" id="cd06583">
    <property type="entry name" value="PGRP"/>
    <property type="match status" value="1"/>
</dbReference>
<dbReference type="InterPro" id="IPR036365">
    <property type="entry name" value="PGBD-like_sf"/>
</dbReference>
<dbReference type="InterPro" id="IPR036366">
    <property type="entry name" value="PGBDSf"/>
</dbReference>
<evidence type="ECO:0000256" key="6">
    <source>
        <dbReference type="SAM" id="SignalP"/>
    </source>
</evidence>
<sequence>MSAVRFTRSLPLLASLLLAACATGPRGLQIDDSFSSLNQDSRAQLLVLHYTVGNFESSLKTLTQPNPGGGEVSAHYLVRDEPVRIYRLVDESRRAWHAGVSRWKSWGNLNAASIGIEIVNPGRVDTPDGPRYAPFPQAQIDEVIRLCQDIVARHRIRPDRILGHSDVQPLSKQDPGPAFPWKQLWAAGLIPWPDEALAESLRPFYEQGLPDAAWFQQKLAQHGFGLTQSGLWDTETRKVLAAFQMKYRPARYDGEADAETAALLDVITRREGFRMKDGSLPR</sequence>
<dbReference type="Pfam" id="PF01510">
    <property type="entry name" value="Amidase_2"/>
    <property type="match status" value="1"/>
</dbReference>
<comment type="catalytic activity">
    <reaction evidence="1">
        <text>Hydrolyzes the link between N-acetylmuramoyl residues and L-amino acid residues in certain cell-wall glycopeptides.</text>
        <dbReference type="EC" id="3.5.1.28"/>
    </reaction>
</comment>
<dbReference type="InterPro" id="IPR036505">
    <property type="entry name" value="Amidase/PGRP_sf"/>
</dbReference>
<dbReference type="Gene3D" id="1.10.101.10">
    <property type="entry name" value="PGBD-like superfamily/PGBD"/>
    <property type="match status" value="1"/>
</dbReference>
<name>A0ABV0GBA2_9BURK</name>
<reference evidence="8 9" key="1">
    <citation type="submission" date="2024-05" db="EMBL/GenBank/DDBJ databases">
        <title>Roseateles sp. 2.12 16S ribosomal RNA gene Genome sequencing and assembly.</title>
        <authorList>
            <person name="Woo H."/>
        </authorList>
    </citation>
    <scope>NUCLEOTIDE SEQUENCE [LARGE SCALE GENOMIC DNA]</scope>
    <source>
        <strain evidence="8 9">2.12</strain>
    </source>
</reference>
<keyword evidence="4 8" id="KW-0378">Hydrolase</keyword>
<evidence type="ECO:0000256" key="4">
    <source>
        <dbReference type="ARBA" id="ARBA00022801"/>
    </source>
</evidence>
<accession>A0ABV0GBA2</accession>